<evidence type="ECO:0000256" key="1">
    <source>
        <dbReference type="SAM" id="Phobius"/>
    </source>
</evidence>
<dbReference type="RefSeq" id="WP_092456902.1">
    <property type="nucleotide sequence ID" value="NZ_FOJI01000018.1"/>
</dbReference>
<keyword evidence="1" id="KW-1133">Transmembrane helix</keyword>
<dbReference type="Proteomes" id="UP000199701">
    <property type="component" value="Unassembled WGS sequence"/>
</dbReference>
<dbReference type="AlphaFoldDB" id="A0A1I0RLP3"/>
<dbReference type="EMBL" id="FOJI01000018">
    <property type="protein sequence ID" value="SEW41948.1"/>
    <property type="molecule type" value="Genomic_DNA"/>
</dbReference>
<reference evidence="2 3" key="1">
    <citation type="submission" date="2016-10" db="EMBL/GenBank/DDBJ databases">
        <authorList>
            <person name="de Groot N.N."/>
        </authorList>
    </citation>
    <scope>NUCLEOTIDE SEQUENCE [LARGE SCALE GENOMIC DNA]</scope>
    <source>
        <strain evidence="2 3">DSM 9179</strain>
    </source>
</reference>
<evidence type="ECO:0000313" key="3">
    <source>
        <dbReference type="Proteomes" id="UP000199701"/>
    </source>
</evidence>
<feature type="transmembrane region" description="Helical" evidence="1">
    <location>
        <begin position="20"/>
        <end position="41"/>
    </location>
</feature>
<organism evidence="2 3">
    <name type="scientific">[Clostridium] fimetarium</name>
    <dbReference type="NCBI Taxonomy" id="99656"/>
    <lineage>
        <taxon>Bacteria</taxon>
        <taxon>Bacillati</taxon>
        <taxon>Bacillota</taxon>
        <taxon>Clostridia</taxon>
        <taxon>Lachnospirales</taxon>
        <taxon>Lachnospiraceae</taxon>
    </lineage>
</organism>
<protein>
    <submittedName>
        <fullName evidence="2">Uncharacterized protein</fullName>
    </submittedName>
</protein>
<gene>
    <name evidence="2" type="ORF">SAMN05421659_11845</name>
</gene>
<keyword evidence="3" id="KW-1185">Reference proteome</keyword>
<evidence type="ECO:0000313" key="2">
    <source>
        <dbReference type="EMBL" id="SEW41948.1"/>
    </source>
</evidence>
<name>A0A1I0RLP3_9FIRM</name>
<dbReference type="STRING" id="99656.SAMN05421659_11845"/>
<accession>A0A1I0RLP3</accession>
<keyword evidence="1" id="KW-0472">Membrane</keyword>
<sequence length="84" mass="9264">MNILELLIGQDIGTYNIDMIIIYIVVLIVAFIVCVILSNNLNVYSPRMNKDINKVTTAEHILQAEVLDEVAATSVDSVGAEDEQ</sequence>
<proteinExistence type="predicted"/>
<keyword evidence="1" id="KW-0812">Transmembrane</keyword>